<dbReference type="Proteomes" id="UP001145742">
    <property type="component" value="Unassembled WGS sequence"/>
</dbReference>
<name>A0ABQ9D5N4_9PASS</name>
<comment type="caution">
    <text evidence="1">The sequence shown here is derived from an EMBL/GenBank/DDBJ whole genome shotgun (WGS) entry which is preliminary data.</text>
</comment>
<keyword evidence="2" id="KW-1185">Reference proteome</keyword>
<evidence type="ECO:0000313" key="2">
    <source>
        <dbReference type="Proteomes" id="UP001145742"/>
    </source>
</evidence>
<accession>A0ABQ9D5N4</accession>
<gene>
    <name evidence="1" type="ORF">WISP_78451</name>
</gene>
<evidence type="ECO:0000313" key="1">
    <source>
        <dbReference type="EMBL" id="KAJ7415413.1"/>
    </source>
</evidence>
<protein>
    <submittedName>
        <fullName evidence="1">Uncharacterized protein</fullName>
    </submittedName>
</protein>
<sequence length="165" mass="18620">MDKAKPCLDEIIVSLILDSQTDGLEGILPHTYYSGLVKVCNGKNVKRAMPVEISQHTTSTALQDVCHPSCHPAILAPFTEEMIEETPRRKLSLTSELPLHDHLSVAKQKLTVTYRKEEDEVDAEPSYEGISRPQVFEAMSHESFKHSFGTRNPDKYSMRLQRLLA</sequence>
<dbReference type="EMBL" id="WHWB01033950">
    <property type="protein sequence ID" value="KAJ7415413.1"/>
    <property type="molecule type" value="Genomic_DNA"/>
</dbReference>
<proteinExistence type="predicted"/>
<reference evidence="1" key="1">
    <citation type="submission" date="2019-10" db="EMBL/GenBank/DDBJ databases">
        <authorList>
            <person name="Soares A.E.R."/>
            <person name="Aleixo A."/>
            <person name="Schneider P."/>
            <person name="Miyaki C.Y."/>
            <person name="Schneider M.P."/>
            <person name="Mello C."/>
            <person name="Vasconcelos A.T.R."/>
        </authorList>
    </citation>
    <scope>NUCLEOTIDE SEQUENCE</scope>
    <source>
        <tissue evidence="1">Muscle</tissue>
    </source>
</reference>
<organism evidence="1 2">
    <name type="scientific">Willisornis vidua</name>
    <name type="common">Xingu scale-backed antbird</name>
    <dbReference type="NCBI Taxonomy" id="1566151"/>
    <lineage>
        <taxon>Eukaryota</taxon>
        <taxon>Metazoa</taxon>
        <taxon>Chordata</taxon>
        <taxon>Craniata</taxon>
        <taxon>Vertebrata</taxon>
        <taxon>Euteleostomi</taxon>
        <taxon>Archelosauria</taxon>
        <taxon>Archosauria</taxon>
        <taxon>Dinosauria</taxon>
        <taxon>Saurischia</taxon>
        <taxon>Theropoda</taxon>
        <taxon>Coelurosauria</taxon>
        <taxon>Aves</taxon>
        <taxon>Neognathae</taxon>
        <taxon>Neoaves</taxon>
        <taxon>Telluraves</taxon>
        <taxon>Australaves</taxon>
        <taxon>Passeriformes</taxon>
        <taxon>Thamnophilidae</taxon>
        <taxon>Willisornis</taxon>
    </lineage>
</organism>